<dbReference type="Gene3D" id="3.40.50.880">
    <property type="match status" value="1"/>
</dbReference>
<accession>A0A1H1WGV6</accession>
<sequence>MTRPVVAITGPMRGAFGPRFMVACAVRMYGGKPLQVRPGDPIAELSYDAVVVTGGHDINPVLYAAEPEVQPKYDAERDALETAVIDDALARGLPLLGICRGAQLLNARRGGNLFQELKSHRKMTSNRWTILPLKTLCLESDSWLASLLAAPTCKINSLHNQAIDRVGDGLRIVGRDLDGIIQAVEDPSRPFLLGVQWHPEFLLFLRRQRRLFCALLQACRQPRSGSG</sequence>
<dbReference type="PROSITE" id="PS51273">
    <property type="entry name" value="GATASE_TYPE_1"/>
    <property type="match status" value="1"/>
</dbReference>
<dbReference type="CDD" id="cd01745">
    <property type="entry name" value="GATase1_2"/>
    <property type="match status" value="1"/>
</dbReference>
<dbReference type="PANTHER" id="PTHR43235">
    <property type="entry name" value="GLUTAMINE AMIDOTRANSFERASE PB2B2.05-RELATED"/>
    <property type="match status" value="1"/>
</dbReference>
<dbReference type="GO" id="GO:0016740">
    <property type="term" value="F:transferase activity"/>
    <property type="evidence" value="ECO:0007669"/>
    <property type="project" value="UniProtKB-KW"/>
</dbReference>
<proteinExistence type="predicted"/>
<evidence type="ECO:0000313" key="2">
    <source>
        <dbReference type="Proteomes" id="UP000243207"/>
    </source>
</evidence>
<dbReference type="Pfam" id="PF07722">
    <property type="entry name" value="Peptidase_C26"/>
    <property type="match status" value="1"/>
</dbReference>
<keyword evidence="1" id="KW-0315">Glutamine amidotransferase</keyword>
<dbReference type="InterPro" id="IPR044668">
    <property type="entry name" value="PuuD-like"/>
</dbReference>
<dbReference type="EMBL" id="LT629736">
    <property type="protein sequence ID" value="SDS95880.1"/>
    <property type="molecule type" value="Genomic_DNA"/>
</dbReference>
<dbReference type="InterPro" id="IPR011697">
    <property type="entry name" value="Peptidase_C26"/>
</dbReference>
<keyword evidence="2" id="KW-1185">Reference proteome</keyword>
<gene>
    <name evidence="1" type="ORF">SAMN05216421_2569</name>
</gene>
<dbReference type="SUPFAM" id="SSF52317">
    <property type="entry name" value="Class I glutamine amidotransferase-like"/>
    <property type="match status" value="1"/>
</dbReference>
<dbReference type="GO" id="GO:0005829">
    <property type="term" value="C:cytosol"/>
    <property type="evidence" value="ECO:0007669"/>
    <property type="project" value="TreeGrafter"/>
</dbReference>
<evidence type="ECO:0000313" key="1">
    <source>
        <dbReference type="EMBL" id="SDS95880.1"/>
    </source>
</evidence>
<organism evidence="1 2">
    <name type="scientific">Halopseudomonas xinjiangensis</name>
    <dbReference type="NCBI Taxonomy" id="487184"/>
    <lineage>
        <taxon>Bacteria</taxon>
        <taxon>Pseudomonadati</taxon>
        <taxon>Pseudomonadota</taxon>
        <taxon>Gammaproteobacteria</taxon>
        <taxon>Pseudomonadales</taxon>
        <taxon>Pseudomonadaceae</taxon>
        <taxon>Halopseudomonas</taxon>
    </lineage>
</organism>
<dbReference type="RefSeq" id="WP_093395393.1">
    <property type="nucleotide sequence ID" value="NZ_LT629736.1"/>
</dbReference>
<keyword evidence="1" id="KW-0808">Transferase</keyword>
<reference evidence="2" key="1">
    <citation type="submission" date="2016-10" db="EMBL/GenBank/DDBJ databases">
        <authorList>
            <person name="Varghese N."/>
            <person name="Submissions S."/>
        </authorList>
    </citation>
    <scope>NUCLEOTIDE SEQUENCE [LARGE SCALE GENOMIC DNA]</scope>
    <source>
        <strain evidence="2">NRRL B-51270</strain>
    </source>
</reference>
<dbReference type="PANTHER" id="PTHR43235:SF1">
    <property type="entry name" value="GLUTAMINE AMIDOTRANSFERASE PB2B2.05-RELATED"/>
    <property type="match status" value="1"/>
</dbReference>
<dbReference type="Proteomes" id="UP000243207">
    <property type="component" value="Chromosome I"/>
</dbReference>
<dbReference type="GO" id="GO:0006598">
    <property type="term" value="P:polyamine catabolic process"/>
    <property type="evidence" value="ECO:0007669"/>
    <property type="project" value="TreeGrafter"/>
</dbReference>
<name>A0A1H1WGV6_9GAMM</name>
<dbReference type="GO" id="GO:0033969">
    <property type="term" value="F:gamma-glutamyl-gamma-aminobutyrate hydrolase activity"/>
    <property type="evidence" value="ECO:0007669"/>
    <property type="project" value="TreeGrafter"/>
</dbReference>
<dbReference type="OrthoDB" id="9813383at2"/>
<protein>
    <submittedName>
        <fullName evidence="1">Putative glutamine amidotransferase</fullName>
    </submittedName>
</protein>
<dbReference type="InterPro" id="IPR029062">
    <property type="entry name" value="Class_I_gatase-like"/>
</dbReference>
<dbReference type="STRING" id="487184.SAMN05216421_2569"/>
<dbReference type="AlphaFoldDB" id="A0A1H1WGV6"/>